<dbReference type="PANTHER" id="PTHR41523">
    <property type="entry name" value="TWO-COMPONENT SYSTEM SENSOR PROTEIN"/>
    <property type="match status" value="1"/>
</dbReference>
<feature type="domain" description="Histidine kinase/HSP90-like ATPase" evidence="10">
    <location>
        <begin position="320"/>
        <end position="402"/>
    </location>
</feature>
<comment type="catalytic activity">
    <reaction evidence="1">
        <text>ATP + protein L-histidine = ADP + protein N-phospho-L-histidine.</text>
        <dbReference type="EC" id="2.7.13.3"/>
    </reaction>
</comment>
<proteinExistence type="predicted"/>
<dbReference type="Proteomes" id="UP000012149">
    <property type="component" value="Unassembled WGS sequence"/>
</dbReference>
<evidence type="ECO:0000256" key="1">
    <source>
        <dbReference type="ARBA" id="ARBA00000085"/>
    </source>
</evidence>
<reference evidence="12 13" key="1">
    <citation type="submission" date="2013-01" db="EMBL/GenBank/DDBJ databases">
        <authorList>
            <person name="Harkins D.M."/>
            <person name="Durkin A.S."/>
            <person name="Brinkac L.M."/>
            <person name="Haft D.H."/>
            <person name="Selengut J.D."/>
            <person name="Sanka R."/>
            <person name="DePew J."/>
            <person name="Purushe J."/>
            <person name="Matthias M.A."/>
            <person name="Vinetz J.M."/>
            <person name="Sutton G.G."/>
            <person name="Nierman W.C."/>
            <person name="Fouts D.E."/>
        </authorList>
    </citation>
    <scope>NUCLEOTIDE SEQUENCE [LARGE SCALE GENOMIC DNA]</scope>
    <source>
        <strain evidence="12 13">CBC1416</strain>
    </source>
</reference>
<dbReference type="Pfam" id="PF20969">
    <property type="entry name" value="MASE11"/>
    <property type="match status" value="1"/>
</dbReference>
<evidence type="ECO:0000259" key="9">
    <source>
        <dbReference type="Pfam" id="PF07568"/>
    </source>
</evidence>
<organism evidence="12 13">
    <name type="scientific">Leptospira santarosai str. CBC1416</name>
    <dbReference type="NCBI Taxonomy" id="1193059"/>
    <lineage>
        <taxon>Bacteria</taxon>
        <taxon>Pseudomonadati</taxon>
        <taxon>Spirochaetota</taxon>
        <taxon>Spirochaetia</taxon>
        <taxon>Leptospirales</taxon>
        <taxon>Leptospiraceae</taxon>
        <taxon>Leptospira</taxon>
    </lineage>
</organism>
<dbReference type="InterPro" id="IPR003594">
    <property type="entry name" value="HATPase_dom"/>
</dbReference>
<dbReference type="InterPro" id="IPR011495">
    <property type="entry name" value="Sig_transdc_His_kin_sub2_dim/P"/>
</dbReference>
<evidence type="ECO:0000259" key="11">
    <source>
        <dbReference type="Pfam" id="PF20969"/>
    </source>
</evidence>
<sequence length="422" mass="47906">MKEFLKLPSPNSAHPNAWKRNIIHVLLIFASCFGFLIYIPSVYLAWKQKLGEVVILDTLALLLVWFLLLLPNRFYKPKSYSLLSLVFILGCLLYTKIGLGGAGILWLLLVPVFCGIFLNQTFAFWGWAVASICVFSGVLFSHYQIWIESSETPFQILVVGANFTFLCGILTLLTTTILKKLGYEMRKQKELVLLQKKTIQKLRKEIETRATTESELTESLNEKETLFREIQHRVKNNIHLILGIMTLEQQKTRSEPAQKAIESAMNRIQAMGMVQDYLFLKNSYRSVYAKDYINSLVDHIFLSYGPNDGSIQLDRNVEEIFLPVEKAVPCGLIINEAISNSFKHAFPNHHSGKISVSFQKSASGYLTLEIADNGIGKKSEIKESSNEDPLGISLIEALCLQLRAKLEIEKENGFSVRVRFFP</sequence>
<feature type="domain" description="Signal transduction histidine kinase subgroup 2 dimerisation and phosphoacceptor" evidence="9">
    <location>
        <begin position="229"/>
        <end position="304"/>
    </location>
</feature>
<name>M6VN52_9LEPT</name>
<dbReference type="Gene3D" id="3.30.450.20">
    <property type="entry name" value="PAS domain"/>
    <property type="match status" value="1"/>
</dbReference>
<dbReference type="GO" id="GO:0005524">
    <property type="term" value="F:ATP binding"/>
    <property type="evidence" value="ECO:0007669"/>
    <property type="project" value="UniProtKB-KW"/>
</dbReference>
<evidence type="ECO:0000256" key="5">
    <source>
        <dbReference type="ARBA" id="ARBA00022741"/>
    </source>
</evidence>
<keyword evidence="8" id="KW-0472">Membrane</keyword>
<dbReference type="EC" id="2.7.13.3" evidence="2"/>
<accession>M6VN52</accession>
<keyword evidence="4" id="KW-0808">Transferase</keyword>
<evidence type="ECO:0000256" key="7">
    <source>
        <dbReference type="ARBA" id="ARBA00022840"/>
    </source>
</evidence>
<evidence type="ECO:0000259" key="10">
    <source>
        <dbReference type="Pfam" id="PF13581"/>
    </source>
</evidence>
<dbReference type="PROSITE" id="PS51257">
    <property type="entry name" value="PROKAR_LIPOPROTEIN"/>
    <property type="match status" value="1"/>
</dbReference>
<evidence type="ECO:0000256" key="6">
    <source>
        <dbReference type="ARBA" id="ARBA00022777"/>
    </source>
</evidence>
<evidence type="ECO:0000256" key="4">
    <source>
        <dbReference type="ARBA" id="ARBA00022679"/>
    </source>
</evidence>
<evidence type="ECO:0000256" key="3">
    <source>
        <dbReference type="ARBA" id="ARBA00022553"/>
    </source>
</evidence>
<keyword evidence="8" id="KW-1133">Transmembrane helix</keyword>
<dbReference type="Gene3D" id="3.30.565.10">
    <property type="entry name" value="Histidine kinase-like ATPase, C-terminal domain"/>
    <property type="match status" value="1"/>
</dbReference>
<dbReference type="AlphaFoldDB" id="M6VN52"/>
<feature type="transmembrane region" description="Helical" evidence="8">
    <location>
        <begin position="53"/>
        <end position="70"/>
    </location>
</feature>
<comment type="caution">
    <text evidence="12">The sequence shown here is derived from an EMBL/GenBank/DDBJ whole genome shotgun (WGS) entry which is preliminary data.</text>
</comment>
<dbReference type="GO" id="GO:0004673">
    <property type="term" value="F:protein histidine kinase activity"/>
    <property type="evidence" value="ECO:0007669"/>
    <property type="project" value="UniProtKB-EC"/>
</dbReference>
<keyword evidence="6 12" id="KW-0418">Kinase</keyword>
<dbReference type="EMBL" id="AKWE02000167">
    <property type="protein sequence ID" value="EMO56546.1"/>
    <property type="molecule type" value="Genomic_DNA"/>
</dbReference>
<dbReference type="PANTHER" id="PTHR41523:SF8">
    <property type="entry name" value="ETHYLENE RESPONSE SENSOR PROTEIN"/>
    <property type="match status" value="1"/>
</dbReference>
<dbReference type="InterPro" id="IPR048437">
    <property type="entry name" value="MASE11"/>
</dbReference>
<feature type="transmembrane region" description="Helical" evidence="8">
    <location>
        <begin position="82"/>
        <end position="110"/>
    </location>
</feature>
<evidence type="ECO:0000256" key="8">
    <source>
        <dbReference type="SAM" id="Phobius"/>
    </source>
</evidence>
<evidence type="ECO:0000256" key="2">
    <source>
        <dbReference type="ARBA" id="ARBA00012438"/>
    </source>
</evidence>
<evidence type="ECO:0000313" key="13">
    <source>
        <dbReference type="Proteomes" id="UP000012149"/>
    </source>
</evidence>
<keyword evidence="8" id="KW-0812">Transmembrane</keyword>
<dbReference type="Pfam" id="PF07568">
    <property type="entry name" value="HisKA_2"/>
    <property type="match status" value="1"/>
</dbReference>
<dbReference type="InterPro" id="IPR036890">
    <property type="entry name" value="HATPase_C_sf"/>
</dbReference>
<dbReference type="SUPFAM" id="SSF55874">
    <property type="entry name" value="ATPase domain of HSP90 chaperone/DNA topoisomerase II/histidine kinase"/>
    <property type="match status" value="1"/>
</dbReference>
<feature type="transmembrane region" description="Helical" evidence="8">
    <location>
        <begin position="122"/>
        <end position="142"/>
    </location>
</feature>
<keyword evidence="7" id="KW-0067">ATP-binding</keyword>
<feature type="transmembrane region" description="Helical" evidence="8">
    <location>
        <begin position="154"/>
        <end position="178"/>
    </location>
</feature>
<feature type="transmembrane region" description="Helical" evidence="8">
    <location>
        <begin position="22"/>
        <end position="46"/>
    </location>
</feature>
<gene>
    <name evidence="12" type="ORF">LEP1GSC161_2966</name>
</gene>
<evidence type="ECO:0000313" key="12">
    <source>
        <dbReference type="EMBL" id="EMO56546.1"/>
    </source>
</evidence>
<protein>
    <recommendedName>
        <fullName evidence="2">histidine kinase</fullName>
        <ecNumber evidence="2">2.7.13.3</ecNumber>
    </recommendedName>
</protein>
<keyword evidence="5" id="KW-0547">Nucleotide-binding</keyword>
<dbReference type="Pfam" id="PF13581">
    <property type="entry name" value="HATPase_c_2"/>
    <property type="match status" value="1"/>
</dbReference>
<keyword evidence="3" id="KW-0597">Phosphoprotein</keyword>
<feature type="domain" description="MASE11" evidence="11">
    <location>
        <begin position="17"/>
        <end position="181"/>
    </location>
</feature>